<keyword evidence="10" id="KW-1185">Reference proteome</keyword>
<feature type="domain" description="Peptidase C1A papain C-terminal" evidence="7">
    <location>
        <begin position="115"/>
        <end position="326"/>
    </location>
</feature>
<evidence type="ECO:0000256" key="1">
    <source>
        <dbReference type="ARBA" id="ARBA00008455"/>
    </source>
</evidence>
<reference evidence="9 10" key="1">
    <citation type="journal article" date="2019" name="BMC Genomics">
        <title>New insights from Opisthorchis felineus genome: update on genomics of the epidemiologically important liver flukes.</title>
        <authorList>
            <person name="Ershov N.I."/>
            <person name="Mordvinov V.A."/>
            <person name="Prokhortchouk E.B."/>
            <person name="Pakharukova M.Y."/>
            <person name="Gunbin K.V."/>
            <person name="Ustyantsev K."/>
            <person name="Genaev M.A."/>
            <person name="Blinov A.G."/>
            <person name="Mazur A."/>
            <person name="Boulygina E."/>
            <person name="Tsygankova S."/>
            <person name="Khrameeva E."/>
            <person name="Chekanov N."/>
            <person name="Fan G."/>
            <person name="Xiao A."/>
            <person name="Zhang H."/>
            <person name="Xu X."/>
            <person name="Yang H."/>
            <person name="Solovyev V."/>
            <person name="Lee S.M."/>
            <person name="Liu X."/>
            <person name="Afonnikov D.A."/>
            <person name="Skryabin K.G."/>
        </authorList>
    </citation>
    <scope>NUCLEOTIDE SEQUENCE [LARGE SCALE GENOMIC DNA]</scope>
    <source>
        <strain evidence="9">AK-0245</strain>
        <tissue evidence="9">Whole organism</tissue>
    </source>
</reference>
<dbReference type="STRING" id="147828.A0A4S2LW65"/>
<dbReference type="PANTHER" id="PTHR12411">
    <property type="entry name" value="CYSTEINE PROTEASE FAMILY C1-RELATED"/>
    <property type="match status" value="1"/>
</dbReference>
<dbReference type="InterPro" id="IPR000169">
    <property type="entry name" value="Pept_cys_AS"/>
</dbReference>
<evidence type="ECO:0008006" key="11">
    <source>
        <dbReference type="Google" id="ProtNLM"/>
    </source>
</evidence>
<evidence type="ECO:0000313" key="9">
    <source>
        <dbReference type="EMBL" id="TGZ68103.1"/>
    </source>
</evidence>
<keyword evidence="2" id="KW-0645">Protease</keyword>
<sequence length="328" mass="37685">MSPIMYVLMSLPLMQLNVESNIQASSDVRQLYENFKRKYNKYFENDEDQRRLEIFKENLEQAKIYQQTDLGTAKYGVTKFFDLTDEEFEAQYLTAKFPEIIEPTEEIRMNWTKELPPYFDWREKGAVSPVVNQGRCGCCWSFSAVQNIEGQWFLRYGRLFRLSAQQLIDCDYVDRGCGGGFPIDAYMAVQRLGGLQLSIDYPYIASRRACKFNPRQVVAFVNGFAVLPRNEQQIAEYLYRNGPLSVGLNAHTLKYYNSGIIDLTAKQCNPKALNHAALSVGFGIDESTSFWIIKNTFGKDWGEQGYFRIFRGNDTCGISRVVSSSKVV</sequence>
<evidence type="ECO:0000256" key="3">
    <source>
        <dbReference type="ARBA" id="ARBA00022801"/>
    </source>
</evidence>
<dbReference type="AlphaFoldDB" id="A0A4S2LW65"/>
<evidence type="ECO:0000256" key="4">
    <source>
        <dbReference type="ARBA" id="ARBA00022807"/>
    </source>
</evidence>
<keyword evidence="3" id="KW-0378">Hydrolase</keyword>
<gene>
    <name evidence="9" type="ORF">CRM22_004444</name>
</gene>
<dbReference type="CDD" id="cd02248">
    <property type="entry name" value="Peptidase_C1A"/>
    <property type="match status" value="1"/>
</dbReference>
<keyword evidence="6" id="KW-1015">Disulfide bond</keyword>
<dbReference type="OrthoDB" id="387093at2759"/>
<dbReference type="Pfam" id="PF00112">
    <property type="entry name" value="Peptidase_C1"/>
    <property type="match status" value="1"/>
</dbReference>
<dbReference type="GO" id="GO:0006508">
    <property type="term" value="P:proteolysis"/>
    <property type="evidence" value="ECO:0007669"/>
    <property type="project" value="UniProtKB-KW"/>
</dbReference>
<evidence type="ECO:0000256" key="6">
    <source>
        <dbReference type="ARBA" id="ARBA00023157"/>
    </source>
</evidence>
<comment type="similarity">
    <text evidence="1">Belongs to the peptidase C1 family.</text>
</comment>
<protein>
    <recommendedName>
        <fullName evidence="11">Cathepsin propeptide inhibitor domain-containing protein</fullName>
    </recommendedName>
</protein>
<dbReference type="SMART" id="SM00645">
    <property type="entry name" value="Pept_C1"/>
    <property type="match status" value="1"/>
</dbReference>
<keyword evidence="5" id="KW-0865">Zymogen</keyword>
<comment type="caution">
    <text evidence="9">The sequence shown here is derived from an EMBL/GenBank/DDBJ whole genome shotgun (WGS) entry which is preliminary data.</text>
</comment>
<proteinExistence type="inferred from homology"/>
<dbReference type="EMBL" id="SJOL01006383">
    <property type="protein sequence ID" value="TGZ68103.1"/>
    <property type="molecule type" value="Genomic_DNA"/>
</dbReference>
<accession>A0A4S2LW65</accession>
<dbReference type="SMART" id="SM00848">
    <property type="entry name" value="Inhibitor_I29"/>
    <property type="match status" value="1"/>
</dbReference>
<name>A0A4S2LW65_OPIFE</name>
<dbReference type="Gene3D" id="3.90.70.10">
    <property type="entry name" value="Cysteine proteinases"/>
    <property type="match status" value="1"/>
</dbReference>
<evidence type="ECO:0000256" key="5">
    <source>
        <dbReference type="ARBA" id="ARBA00023145"/>
    </source>
</evidence>
<dbReference type="Pfam" id="PF08246">
    <property type="entry name" value="Inhibitor_I29"/>
    <property type="match status" value="1"/>
</dbReference>
<dbReference type="PROSITE" id="PS00139">
    <property type="entry name" value="THIOL_PROTEASE_CYS"/>
    <property type="match status" value="1"/>
</dbReference>
<dbReference type="InterPro" id="IPR013201">
    <property type="entry name" value="Prot_inhib_I29"/>
</dbReference>
<dbReference type="SUPFAM" id="SSF54001">
    <property type="entry name" value="Cysteine proteinases"/>
    <property type="match status" value="1"/>
</dbReference>
<dbReference type="InterPro" id="IPR038765">
    <property type="entry name" value="Papain-like_cys_pep_sf"/>
</dbReference>
<dbReference type="InterPro" id="IPR039417">
    <property type="entry name" value="Peptidase_C1A_papain-like"/>
</dbReference>
<dbReference type="PRINTS" id="PR00705">
    <property type="entry name" value="PAPAIN"/>
</dbReference>
<dbReference type="FunFam" id="3.90.70.10:FF:000332">
    <property type="entry name" value="Cathepsin L1"/>
    <property type="match status" value="1"/>
</dbReference>
<organism evidence="9 10">
    <name type="scientific">Opisthorchis felineus</name>
    <dbReference type="NCBI Taxonomy" id="147828"/>
    <lineage>
        <taxon>Eukaryota</taxon>
        <taxon>Metazoa</taxon>
        <taxon>Spiralia</taxon>
        <taxon>Lophotrochozoa</taxon>
        <taxon>Platyhelminthes</taxon>
        <taxon>Trematoda</taxon>
        <taxon>Digenea</taxon>
        <taxon>Opisthorchiida</taxon>
        <taxon>Opisthorchiata</taxon>
        <taxon>Opisthorchiidae</taxon>
        <taxon>Opisthorchis</taxon>
    </lineage>
</organism>
<dbReference type="GO" id="GO:0008234">
    <property type="term" value="F:cysteine-type peptidase activity"/>
    <property type="evidence" value="ECO:0007669"/>
    <property type="project" value="UniProtKB-KW"/>
</dbReference>
<feature type="domain" description="Cathepsin propeptide inhibitor" evidence="8">
    <location>
        <begin position="32"/>
        <end position="88"/>
    </location>
</feature>
<keyword evidence="4" id="KW-0788">Thiol protease</keyword>
<evidence type="ECO:0000259" key="8">
    <source>
        <dbReference type="SMART" id="SM00848"/>
    </source>
</evidence>
<dbReference type="InterPro" id="IPR013128">
    <property type="entry name" value="Peptidase_C1A"/>
</dbReference>
<evidence type="ECO:0000313" key="10">
    <source>
        <dbReference type="Proteomes" id="UP000308267"/>
    </source>
</evidence>
<evidence type="ECO:0000256" key="2">
    <source>
        <dbReference type="ARBA" id="ARBA00022670"/>
    </source>
</evidence>
<evidence type="ECO:0000259" key="7">
    <source>
        <dbReference type="SMART" id="SM00645"/>
    </source>
</evidence>
<dbReference type="Proteomes" id="UP000308267">
    <property type="component" value="Unassembled WGS sequence"/>
</dbReference>
<dbReference type="InterPro" id="IPR000668">
    <property type="entry name" value="Peptidase_C1A_C"/>
</dbReference>